<evidence type="ECO:0000313" key="2">
    <source>
        <dbReference type="Proteomes" id="UP000748531"/>
    </source>
</evidence>
<dbReference type="EMBL" id="LUCH01013449">
    <property type="protein sequence ID" value="KAF5395420.1"/>
    <property type="molecule type" value="Genomic_DNA"/>
</dbReference>
<keyword evidence="2" id="KW-1185">Reference proteome</keyword>
<gene>
    <name evidence="1" type="ORF">PHET_12239</name>
</gene>
<accession>A0A8J4SSS3</accession>
<reference evidence="1" key="1">
    <citation type="submission" date="2019-05" db="EMBL/GenBank/DDBJ databases">
        <title>Annotation for the trematode Paragonimus heterotremus.</title>
        <authorList>
            <person name="Choi Y.-J."/>
        </authorList>
    </citation>
    <scope>NUCLEOTIDE SEQUENCE</scope>
    <source>
        <strain evidence="1">LC</strain>
    </source>
</reference>
<protein>
    <submittedName>
        <fullName evidence="1">Uncharacterized protein</fullName>
    </submittedName>
</protein>
<sequence>MMGFPPRGIPILNSVRYSTLPVVISHFNCTGRVKLPSSKPNDIPEECSDKQRQTSIFCIDSMPVLTTTTSPPNLATIPPVDCKFFQYA</sequence>
<dbReference type="OrthoDB" id="6252055at2759"/>
<name>A0A8J4SSS3_9TREM</name>
<organism evidence="1 2">
    <name type="scientific">Paragonimus heterotremus</name>
    <dbReference type="NCBI Taxonomy" id="100268"/>
    <lineage>
        <taxon>Eukaryota</taxon>
        <taxon>Metazoa</taxon>
        <taxon>Spiralia</taxon>
        <taxon>Lophotrochozoa</taxon>
        <taxon>Platyhelminthes</taxon>
        <taxon>Trematoda</taxon>
        <taxon>Digenea</taxon>
        <taxon>Plagiorchiida</taxon>
        <taxon>Troglotremata</taxon>
        <taxon>Troglotrematidae</taxon>
        <taxon>Paragonimus</taxon>
    </lineage>
</organism>
<proteinExistence type="predicted"/>
<dbReference type="Proteomes" id="UP000748531">
    <property type="component" value="Unassembled WGS sequence"/>
</dbReference>
<comment type="caution">
    <text evidence="1">The sequence shown here is derived from an EMBL/GenBank/DDBJ whole genome shotgun (WGS) entry which is preliminary data.</text>
</comment>
<dbReference type="AlphaFoldDB" id="A0A8J4SSS3"/>
<evidence type="ECO:0000313" key="1">
    <source>
        <dbReference type="EMBL" id="KAF5395420.1"/>
    </source>
</evidence>